<dbReference type="Proteomes" id="UP001161094">
    <property type="component" value="Unassembled WGS sequence"/>
</dbReference>
<proteinExistence type="predicted"/>
<accession>A0AA42LU58</accession>
<dbReference type="AlphaFoldDB" id="A0AA42LU58"/>
<reference evidence="2" key="1">
    <citation type="submission" date="2022-09" db="EMBL/GenBank/DDBJ databases">
        <title>Intensive care unit water sources are persistently colonized with multi-drug resistant bacteria and are the site of extensive horizontal gene transfer of antibiotic resistance genes.</title>
        <authorList>
            <person name="Diorio-Toth L."/>
        </authorList>
    </citation>
    <scope>NUCLEOTIDE SEQUENCE</scope>
    <source>
        <strain evidence="2">GD03843</strain>
    </source>
</reference>
<feature type="region of interest" description="Disordered" evidence="1">
    <location>
        <begin position="14"/>
        <end position="52"/>
    </location>
</feature>
<feature type="compositionally biased region" description="Basic and acidic residues" evidence="1">
    <location>
        <begin position="34"/>
        <end position="43"/>
    </location>
</feature>
<dbReference type="RefSeq" id="WP_279997134.1">
    <property type="nucleotide sequence ID" value="NZ_JAOCDZ010000026.1"/>
</dbReference>
<gene>
    <name evidence="2" type="ORF">N5D93_27145</name>
</gene>
<dbReference type="EMBL" id="JAOCDZ010000026">
    <property type="protein sequence ID" value="MDH0739513.1"/>
    <property type="molecule type" value="Genomic_DNA"/>
</dbReference>
<comment type="caution">
    <text evidence="2">The sequence shown here is derived from an EMBL/GenBank/DDBJ whole genome shotgun (WGS) entry which is preliminary data.</text>
</comment>
<evidence type="ECO:0000313" key="3">
    <source>
        <dbReference type="Proteomes" id="UP001161094"/>
    </source>
</evidence>
<evidence type="ECO:0000256" key="1">
    <source>
        <dbReference type="SAM" id="MobiDB-lite"/>
    </source>
</evidence>
<feature type="compositionally biased region" description="Polar residues" evidence="1">
    <location>
        <begin position="14"/>
        <end position="28"/>
    </location>
</feature>
<name>A0AA42LU58_9BURK</name>
<sequence>MSRVELSTLGLSASLTKQGRSSASNASFAETLEETQRSMDRFKSGKPPAPLSAAEQELHDFVSMSAEERFFEMTLRSLGISKEEYEAMTPAEKEEIARLVQERITERVKENASSGRASTFELA</sequence>
<evidence type="ECO:0000313" key="2">
    <source>
        <dbReference type="EMBL" id="MDH0739513.1"/>
    </source>
</evidence>
<organism evidence="2 3">
    <name type="scientific">Achromobacter spanius</name>
    <dbReference type="NCBI Taxonomy" id="217203"/>
    <lineage>
        <taxon>Bacteria</taxon>
        <taxon>Pseudomonadati</taxon>
        <taxon>Pseudomonadota</taxon>
        <taxon>Betaproteobacteria</taxon>
        <taxon>Burkholderiales</taxon>
        <taxon>Alcaligenaceae</taxon>
        <taxon>Achromobacter</taxon>
    </lineage>
</organism>
<protein>
    <submittedName>
        <fullName evidence="2">Uncharacterized protein</fullName>
    </submittedName>
</protein>